<dbReference type="GO" id="GO:0006338">
    <property type="term" value="P:chromatin remodeling"/>
    <property type="evidence" value="ECO:0007669"/>
    <property type="project" value="InterPro"/>
</dbReference>
<feature type="compositionally biased region" description="Low complexity" evidence="6">
    <location>
        <begin position="275"/>
        <end position="286"/>
    </location>
</feature>
<dbReference type="Proteomes" id="UP001140560">
    <property type="component" value="Unassembled WGS sequence"/>
</dbReference>
<dbReference type="EMBL" id="JAPEUY010000012">
    <property type="protein sequence ID" value="KAJ4367551.1"/>
    <property type="molecule type" value="Genomic_DNA"/>
</dbReference>
<accession>A0A9W8Y5G0</accession>
<evidence type="ECO:0000256" key="2">
    <source>
        <dbReference type="ARBA" id="ARBA00010239"/>
    </source>
</evidence>
<keyword evidence="5" id="KW-0539">Nucleus</keyword>
<evidence type="ECO:0000313" key="8">
    <source>
        <dbReference type="Proteomes" id="UP001140560"/>
    </source>
</evidence>
<protein>
    <submittedName>
        <fullName evidence="7">Chromatin structure remodeling complex protein sfh1</fullName>
    </submittedName>
</protein>
<reference evidence="7" key="1">
    <citation type="submission" date="2022-10" db="EMBL/GenBank/DDBJ databases">
        <title>Tapping the CABI collections for fungal endophytes: first genome assemblies for Collariella, Neodidymelliopsis, Ascochyta clinopodiicola, Didymella pomorum, Didymosphaeria variabile, Neocosmospora piperis and Neocucurbitaria cava.</title>
        <authorList>
            <person name="Hill R."/>
        </authorList>
    </citation>
    <scope>NUCLEOTIDE SEQUENCE</scope>
    <source>
        <strain evidence="7">IMI 356814</strain>
    </source>
</reference>
<gene>
    <name evidence="7" type="primary">SFH1</name>
    <name evidence="7" type="ORF">N0V83_007135</name>
</gene>
<comment type="subcellular location">
    <subcellularLocation>
        <location evidence="1">Nucleus</location>
    </subcellularLocation>
</comment>
<name>A0A9W8Y5G0_9PLEO</name>
<comment type="similarity">
    <text evidence="2">Belongs to the SNF5 family.</text>
</comment>
<dbReference type="Pfam" id="PF04855">
    <property type="entry name" value="SNF5"/>
    <property type="match status" value="1"/>
</dbReference>
<feature type="region of interest" description="Disordered" evidence="6">
    <location>
        <begin position="250"/>
        <end position="298"/>
    </location>
</feature>
<dbReference type="InterPro" id="IPR013088">
    <property type="entry name" value="Znf_NHR/GATA"/>
</dbReference>
<dbReference type="SUPFAM" id="SSF57716">
    <property type="entry name" value="Glucocorticoid receptor-like (DNA-binding domain)"/>
    <property type="match status" value="1"/>
</dbReference>
<keyword evidence="3" id="KW-0805">Transcription regulation</keyword>
<evidence type="ECO:0000256" key="5">
    <source>
        <dbReference type="ARBA" id="ARBA00023242"/>
    </source>
</evidence>
<feature type="compositionally biased region" description="Gly residues" evidence="6">
    <location>
        <begin position="517"/>
        <end position="533"/>
    </location>
</feature>
<dbReference type="GO" id="GO:0006355">
    <property type="term" value="P:regulation of DNA-templated transcription"/>
    <property type="evidence" value="ECO:0007669"/>
    <property type="project" value="InterPro"/>
</dbReference>
<proteinExistence type="inferred from homology"/>
<keyword evidence="4" id="KW-0804">Transcription</keyword>
<evidence type="ECO:0000313" key="7">
    <source>
        <dbReference type="EMBL" id="KAJ4367551.1"/>
    </source>
</evidence>
<dbReference type="GO" id="GO:0000228">
    <property type="term" value="C:nuclear chromosome"/>
    <property type="evidence" value="ECO:0007669"/>
    <property type="project" value="InterPro"/>
</dbReference>
<dbReference type="AlphaFoldDB" id="A0A9W8Y5G0"/>
<dbReference type="InterPro" id="IPR006939">
    <property type="entry name" value="SNF5"/>
</dbReference>
<evidence type="ECO:0000256" key="6">
    <source>
        <dbReference type="SAM" id="MobiDB-lite"/>
    </source>
</evidence>
<dbReference type="Gene3D" id="3.30.50.10">
    <property type="entry name" value="Erythroid Transcription Factor GATA-1, subunit A"/>
    <property type="match status" value="1"/>
</dbReference>
<dbReference type="OrthoDB" id="10258327at2759"/>
<dbReference type="PANTHER" id="PTHR10019">
    <property type="entry name" value="SNF5"/>
    <property type="match status" value="1"/>
</dbReference>
<keyword evidence="8" id="KW-1185">Reference proteome</keyword>
<sequence>MFTTTGKTAPPQAFMSSYAPRLRSHGNSLISPIVPPSNTLPAPRVTKRGTAVLSYAEDAYDDDDFEDSDRPRRATGLRSIQREDPSNVDKTAQIAALGEELSAPIDLQGIWRDWMGRPKRTLTEKQVQTQSALPVTLIPIRIDMDIQSFRPDAPLPTPSNARDFGINESLPAYKQPDVTPAYRLHDMFLWNLHEALTTPDQFAKQFVDELDLPNDRKPYLILSIANQIRQQLEEYAGVALHPLFHSTTSPALQGTTAKPTLLAPSRDGTSTPALRTSTPTIRTSTPALPLTNGTSTPVVNGTTQTDGVQTPAGIPNGISASATALPSEELHNPDDTYRCIVTLNINLMNRLYTDKFEWSLLHPPGFAEMFARTTCADLGLSGEWVAAMTHAIYEAVLRLKKEACENGGLVGDGEIDNDAVEPAVGAGWRYDHEHLCDEWEPKVEILSPEEIEKREGDRERQIRRLRRETARFSSTANMTGTPQNEFFNNIEQQENMGRGERSKKKRRFRSLSPVGRGTPGAGSGYGGQDGGLQEGERQTWRCAHCFVWGTAVWAVRDGPRGPRTLCNNCGYLYERDKKLPPWSENLFYHDRPFHEVRQR</sequence>
<comment type="caution">
    <text evidence="7">The sequence shown here is derived from an EMBL/GenBank/DDBJ whole genome shotgun (WGS) entry which is preliminary data.</text>
</comment>
<evidence type="ECO:0000256" key="3">
    <source>
        <dbReference type="ARBA" id="ARBA00023015"/>
    </source>
</evidence>
<feature type="region of interest" description="Disordered" evidence="6">
    <location>
        <begin position="493"/>
        <end position="533"/>
    </location>
</feature>
<organism evidence="7 8">
    <name type="scientific">Neocucurbitaria cava</name>
    <dbReference type="NCBI Taxonomy" id="798079"/>
    <lineage>
        <taxon>Eukaryota</taxon>
        <taxon>Fungi</taxon>
        <taxon>Dikarya</taxon>
        <taxon>Ascomycota</taxon>
        <taxon>Pezizomycotina</taxon>
        <taxon>Dothideomycetes</taxon>
        <taxon>Pleosporomycetidae</taxon>
        <taxon>Pleosporales</taxon>
        <taxon>Pleosporineae</taxon>
        <taxon>Cucurbitariaceae</taxon>
        <taxon>Neocucurbitaria</taxon>
    </lineage>
</organism>
<dbReference type="GO" id="GO:0008270">
    <property type="term" value="F:zinc ion binding"/>
    <property type="evidence" value="ECO:0007669"/>
    <property type="project" value="InterPro"/>
</dbReference>
<evidence type="ECO:0000256" key="4">
    <source>
        <dbReference type="ARBA" id="ARBA00023163"/>
    </source>
</evidence>
<evidence type="ECO:0000256" key="1">
    <source>
        <dbReference type="ARBA" id="ARBA00004123"/>
    </source>
</evidence>